<accession>A0A9N8KFB8</accession>
<keyword evidence="4" id="KW-1185">Reference proteome</keyword>
<dbReference type="PANTHER" id="PTHR13947">
    <property type="entry name" value="GNAT FAMILY N-ACETYLTRANSFERASE"/>
    <property type="match status" value="1"/>
</dbReference>
<proteinExistence type="predicted"/>
<comment type="caution">
    <text evidence="3">The sequence shown here is derived from an EMBL/GenBank/DDBJ whole genome shotgun (WGS) entry which is preliminary data.</text>
</comment>
<gene>
    <name evidence="3" type="ORF">AWRI4620_LOCUS2903</name>
</gene>
<dbReference type="PROSITE" id="PS51186">
    <property type="entry name" value="GNAT"/>
    <property type="match status" value="1"/>
</dbReference>
<name>A0A9N8KFB8_9PEZI</name>
<dbReference type="InterPro" id="IPR000182">
    <property type="entry name" value="GNAT_dom"/>
</dbReference>
<dbReference type="GO" id="GO:0008080">
    <property type="term" value="F:N-acetyltransferase activity"/>
    <property type="evidence" value="ECO:0007669"/>
    <property type="project" value="InterPro"/>
</dbReference>
<dbReference type="InterPro" id="IPR050769">
    <property type="entry name" value="NAT_camello-type"/>
</dbReference>
<reference evidence="3" key="1">
    <citation type="submission" date="2020-06" db="EMBL/GenBank/DDBJ databases">
        <authorList>
            <person name="Onetto C."/>
        </authorList>
    </citation>
    <scope>NUCLEOTIDE SEQUENCE</scope>
</reference>
<sequence>MLSFSIAPTTLAPEVTTRINTAFRSEPTGQTWLFSSQTNRIDIFSLEATLSILTSPSSIFLAATLPNTAEMIATCFLRKPAETVAQHISKGAAWLGFLAVKPAYHGQGYGKAMLQEAERFVREEWGAKRLEMDHVNARVELGNWYRRCGYNATGKKRDFVYGDKGREIFAAGLELLVVGKDLVMN</sequence>
<protein>
    <recommendedName>
        <fullName evidence="2">N-acetyltransferase domain-containing protein</fullName>
    </recommendedName>
</protein>
<dbReference type="AlphaFoldDB" id="A0A9N8KFB8"/>
<organism evidence="3 4">
    <name type="scientific">Aureobasidium uvarum</name>
    <dbReference type="NCBI Taxonomy" id="2773716"/>
    <lineage>
        <taxon>Eukaryota</taxon>
        <taxon>Fungi</taxon>
        <taxon>Dikarya</taxon>
        <taxon>Ascomycota</taxon>
        <taxon>Pezizomycotina</taxon>
        <taxon>Dothideomycetes</taxon>
        <taxon>Dothideomycetidae</taxon>
        <taxon>Dothideales</taxon>
        <taxon>Saccotheciaceae</taxon>
        <taxon>Aureobasidium</taxon>
    </lineage>
</organism>
<dbReference type="SUPFAM" id="SSF55729">
    <property type="entry name" value="Acyl-CoA N-acyltransferases (Nat)"/>
    <property type="match status" value="1"/>
</dbReference>
<evidence type="ECO:0000313" key="4">
    <source>
        <dbReference type="Proteomes" id="UP000745764"/>
    </source>
</evidence>
<evidence type="ECO:0000313" key="3">
    <source>
        <dbReference type="EMBL" id="CAD0108648.1"/>
    </source>
</evidence>
<keyword evidence="1" id="KW-0808">Transferase</keyword>
<dbReference type="Gene3D" id="3.40.630.30">
    <property type="match status" value="1"/>
</dbReference>
<dbReference type="Pfam" id="PF00583">
    <property type="entry name" value="Acetyltransf_1"/>
    <property type="match status" value="1"/>
</dbReference>
<dbReference type="EMBL" id="CAINUL010000003">
    <property type="protein sequence ID" value="CAD0108648.1"/>
    <property type="molecule type" value="Genomic_DNA"/>
</dbReference>
<dbReference type="PANTHER" id="PTHR13947:SF37">
    <property type="entry name" value="LD18367P"/>
    <property type="match status" value="1"/>
</dbReference>
<evidence type="ECO:0000256" key="1">
    <source>
        <dbReference type="ARBA" id="ARBA00022679"/>
    </source>
</evidence>
<dbReference type="InterPro" id="IPR016181">
    <property type="entry name" value="Acyl_CoA_acyltransferase"/>
</dbReference>
<evidence type="ECO:0000259" key="2">
    <source>
        <dbReference type="PROSITE" id="PS51186"/>
    </source>
</evidence>
<dbReference type="OrthoDB" id="5689at2759"/>
<dbReference type="Proteomes" id="UP000745764">
    <property type="component" value="Unassembled WGS sequence"/>
</dbReference>
<dbReference type="CDD" id="cd04301">
    <property type="entry name" value="NAT_SF"/>
    <property type="match status" value="1"/>
</dbReference>
<feature type="domain" description="N-acetyltransferase" evidence="2">
    <location>
        <begin position="21"/>
        <end position="185"/>
    </location>
</feature>